<feature type="compositionally biased region" description="Polar residues" evidence="1">
    <location>
        <begin position="128"/>
        <end position="142"/>
    </location>
</feature>
<feature type="compositionally biased region" description="Polar residues" evidence="1">
    <location>
        <begin position="520"/>
        <end position="561"/>
    </location>
</feature>
<evidence type="ECO:0000313" key="2">
    <source>
        <dbReference type="EMBL" id="WAR27190.1"/>
    </source>
</evidence>
<proteinExistence type="predicted"/>
<feature type="compositionally biased region" description="Polar residues" evidence="1">
    <location>
        <begin position="108"/>
        <end position="121"/>
    </location>
</feature>
<organism evidence="2 3">
    <name type="scientific">Mya arenaria</name>
    <name type="common">Soft-shell clam</name>
    <dbReference type="NCBI Taxonomy" id="6604"/>
    <lineage>
        <taxon>Eukaryota</taxon>
        <taxon>Metazoa</taxon>
        <taxon>Spiralia</taxon>
        <taxon>Lophotrochozoa</taxon>
        <taxon>Mollusca</taxon>
        <taxon>Bivalvia</taxon>
        <taxon>Autobranchia</taxon>
        <taxon>Heteroconchia</taxon>
        <taxon>Euheterodonta</taxon>
        <taxon>Imparidentia</taxon>
        <taxon>Neoheterodontei</taxon>
        <taxon>Myida</taxon>
        <taxon>Myoidea</taxon>
        <taxon>Myidae</taxon>
        <taxon>Mya</taxon>
    </lineage>
</organism>
<sequence length="620" mass="70274">MAAQHIHQGNKQVISVLIVIQMDTMATHMGYSDTRTIYQRLSCTSDSHEGCSNIRAISRGLSNVKQYKVVSSTPEQIQDDVLAFFNLEQYKGAFRLHLGNQYKDYAPTQRQYTGNNPTQGQYIGGAPTQGQYTSNAPTQGQYTGDDPIPEQYTRDTQTPGQYTVDAPKQGQYTGYAQTQGQYTSDAQTPGQYTSDAPTKGQYKKGCPNTRNMLFVNSDVYAQLRPRNVDRKERHPGARERNSNKRQRLQDKRKIPPENASRSRATEPQFHPTYSHDSAVKDFGRHETCSEQNEQQKVTSYYQELSTIEAIRKSIDKTSRAKSAPSANIPNWMLNLDINLDVSSVDIIPPYDDGVTLKSRASETFSERASLTFVENNSEDNIDNISDSEKDYLEAVPNENENIHQEKAKSVPIPDNKKRDVYADTSVWPKQNKSARPLSNTFRIATPFSAGWTNTEDTGPRRYQGDKKVMSMQQGGIRSTPMQPKSKKYINQMLTFHHMKHHEKKIRLAKHRKRLVDQRISDSWSMSSNSPTPMTQRSFHNDKNVTSSDSQNVTTRKNVSNEDTSETKQTKYVSLFVKRIARDIQVPTGAGIKQHLVLLVVVDQQVHGDLYGSIALQNRRI</sequence>
<dbReference type="Gene3D" id="3.30.70.440">
    <property type="entry name" value="Killer toxin KP6 alpha-subunit"/>
    <property type="match status" value="1"/>
</dbReference>
<feature type="region of interest" description="Disordered" evidence="1">
    <location>
        <begin position="107"/>
        <end position="167"/>
    </location>
</feature>
<feature type="region of interest" description="Disordered" evidence="1">
    <location>
        <begin position="224"/>
        <end position="276"/>
    </location>
</feature>
<keyword evidence="3" id="KW-1185">Reference proteome</keyword>
<feature type="compositionally biased region" description="Basic and acidic residues" evidence="1">
    <location>
        <begin position="226"/>
        <end position="255"/>
    </location>
</feature>
<feature type="compositionally biased region" description="Polar residues" evidence="1">
    <location>
        <begin position="184"/>
        <end position="196"/>
    </location>
</feature>
<feature type="region of interest" description="Disordered" evidence="1">
    <location>
        <begin position="518"/>
        <end position="567"/>
    </location>
</feature>
<feature type="region of interest" description="Disordered" evidence="1">
    <location>
        <begin position="181"/>
        <end position="209"/>
    </location>
</feature>
<dbReference type="Proteomes" id="UP001164746">
    <property type="component" value="Chromosome 14"/>
</dbReference>
<dbReference type="EMBL" id="CP111025">
    <property type="protein sequence ID" value="WAR27190.1"/>
    <property type="molecule type" value="Genomic_DNA"/>
</dbReference>
<evidence type="ECO:0000256" key="1">
    <source>
        <dbReference type="SAM" id="MobiDB-lite"/>
    </source>
</evidence>
<protein>
    <submittedName>
        <fullName evidence="2">PAN1-like protein</fullName>
    </submittedName>
</protein>
<name>A0ABY7FYB3_MYAAR</name>
<evidence type="ECO:0000313" key="3">
    <source>
        <dbReference type="Proteomes" id="UP001164746"/>
    </source>
</evidence>
<reference evidence="2" key="1">
    <citation type="submission" date="2022-11" db="EMBL/GenBank/DDBJ databases">
        <title>Centuries of genome instability and evolution in soft-shell clam transmissible cancer (bioRxiv).</title>
        <authorList>
            <person name="Hart S.F.M."/>
            <person name="Yonemitsu M.A."/>
            <person name="Giersch R.M."/>
            <person name="Beal B.F."/>
            <person name="Arriagada G."/>
            <person name="Davis B.W."/>
            <person name="Ostrander E.A."/>
            <person name="Goff S.P."/>
            <person name="Metzger M.J."/>
        </authorList>
    </citation>
    <scope>NUCLEOTIDE SEQUENCE</scope>
    <source>
        <strain evidence="2">MELC-2E11</strain>
        <tissue evidence="2">Siphon/mantle</tissue>
    </source>
</reference>
<accession>A0ABY7FYB3</accession>
<gene>
    <name evidence="2" type="ORF">MAR_012894</name>
</gene>